<protein>
    <submittedName>
        <fullName evidence="2">Unannotated protein</fullName>
    </submittedName>
</protein>
<dbReference type="Gene3D" id="3.40.50.2300">
    <property type="match status" value="1"/>
</dbReference>
<reference evidence="2" key="1">
    <citation type="submission" date="2020-05" db="EMBL/GenBank/DDBJ databases">
        <authorList>
            <person name="Chiriac C."/>
            <person name="Salcher M."/>
            <person name="Ghai R."/>
            <person name="Kavagutti S V."/>
        </authorList>
    </citation>
    <scope>NUCLEOTIDE SEQUENCE</scope>
</reference>
<dbReference type="EMBL" id="CAEZVG010000003">
    <property type="protein sequence ID" value="CAB4617303.1"/>
    <property type="molecule type" value="Genomic_DNA"/>
</dbReference>
<accession>A0A6J6CF47</accession>
<gene>
    <name evidence="2" type="ORF">UFOPK1440_01064</name>
    <name evidence="3" type="ORF">UFOPK1946_00158</name>
</gene>
<name>A0A6J6CF47_9ZZZZ</name>
<evidence type="ECO:0000259" key="1">
    <source>
        <dbReference type="PROSITE" id="PS50110"/>
    </source>
</evidence>
<organism evidence="2">
    <name type="scientific">freshwater metagenome</name>
    <dbReference type="NCBI Taxonomy" id="449393"/>
    <lineage>
        <taxon>unclassified sequences</taxon>
        <taxon>metagenomes</taxon>
        <taxon>ecological metagenomes</taxon>
    </lineage>
</organism>
<dbReference type="GO" id="GO:0000160">
    <property type="term" value="P:phosphorelay signal transduction system"/>
    <property type="evidence" value="ECO:0007669"/>
    <property type="project" value="InterPro"/>
</dbReference>
<evidence type="ECO:0000313" key="3">
    <source>
        <dbReference type="EMBL" id="CAB4617303.1"/>
    </source>
</evidence>
<dbReference type="EMBL" id="CAEZSP010000075">
    <property type="protein sequence ID" value="CAB4549896.1"/>
    <property type="molecule type" value="Genomic_DNA"/>
</dbReference>
<proteinExistence type="predicted"/>
<dbReference type="PROSITE" id="PS50110">
    <property type="entry name" value="RESPONSE_REGULATORY"/>
    <property type="match status" value="1"/>
</dbReference>
<dbReference type="InterPro" id="IPR011006">
    <property type="entry name" value="CheY-like_superfamily"/>
</dbReference>
<feature type="domain" description="Response regulatory" evidence="1">
    <location>
        <begin position="13"/>
        <end position="137"/>
    </location>
</feature>
<dbReference type="InterPro" id="IPR001789">
    <property type="entry name" value="Sig_transdc_resp-reg_receiver"/>
</dbReference>
<dbReference type="SUPFAM" id="SSF52172">
    <property type="entry name" value="CheY-like"/>
    <property type="match status" value="1"/>
</dbReference>
<sequence length="145" mass="15701">MTSQEASSRKLNFVLYSDDSTTRAAVTSALGKRVSPELGDHEIREFATADALRLYVDSVKPGSDRPIDLFILDGEATPEGGMGVARQLKDEVFNCPPVLLIVARKEDGWLAAWSRAEASVTHPVDPFTLAQTVATLVRNNSVATI</sequence>
<evidence type="ECO:0000313" key="2">
    <source>
        <dbReference type="EMBL" id="CAB4549896.1"/>
    </source>
</evidence>
<dbReference type="AlphaFoldDB" id="A0A6J6CF47"/>